<keyword evidence="10" id="KW-1133">Transmembrane helix</keyword>
<gene>
    <name evidence="13" type="ORF">E9934_14305</name>
</gene>
<evidence type="ECO:0000259" key="12">
    <source>
        <dbReference type="Pfam" id="PF13796"/>
    </source>
</evidence>
<feature type="transmembrane region" description="Helical" evidence="10">
    <location>
        <begin position="153"/>
        <end position="184"/>
    </location>
</feature>
<keyword evidence="8" id="KW-0902">Two-component regulatory system</keyword>
<evidence type="ECO:0000259" key="11">
    <source>
        <dbReference type="Pfam" id="PF07730"/>
    </source>
</evidence>
<evidence type="ECO:0000256" key="6">
    <source>
        <dbReference type="ARBA" id="ARBA00022777"/>
    </source>
</evidence>
<proteinExistence type="predicted"/>
<keyword evidence="4" id="KW-0808">Transferase</keyword>
<dbReference type="GO" id="GO:0005524">
    <property type="term" value="F:ATP binding"/>
    <property type="evidence" value="ECO:0007669"/>
    <property type="project" value="UniProtKB-KW"/>
</dbReference>
<evidence type="ECO:0000256" key="8">
    <source>
        <dbReference type="ARBA" id="ARBA00023012"/>
    </source>
</evidence>
<name>A0A4S8N3F8_9ACTN</name>
<dbReference type="Gene3D" id="3.30.565.10">
    <property type="entry name" value="Histidine kinase-like ATPase, C-terminal domain"/>
    <property type="match status" value="1"/>
</dbReference>
<dbReference type="Pfam" id="PF13796">
    <property type="entry name" value="Sensor"/>
    <property type="match status" value="1"/>
</dbReference>
<dbReference type="Proteomes" id="UP000307087">
    <property type="component" value="Unassembled WGS sequence"/>
</dbReference>
<reference evidence="13 14" key="1">
    <citation type="journal article" date="2009" name="Int. J. Syst. Evol. Microbiol.">
        <title>Nocardioides caeni sp. nov., isolated from wastewater.</title>
        <authorList>
            <person name="Yoon J.H."/>
            <person name="Kang S.J."/>
            <person name="Park S."/>
            <person name="Kim W."/>
            <person name="Oh T.K."/>
        </authorList>
    </citation>
    <scope>NUCLEOTIDE SEQUENCE [LARGE SCALE GENOMIC DNA]</scope>
    <source>
        <strain evidence="13 14">DSM 23134</strain>
    </source>
</reference>
<evidence type="ECO:0000256" key="4">
    <source>
        <dbReference type="ARBA" id="ARBA00022679"/>
    </source>
</evidence>
<keyword evidence="6 13" id="KW-0418">Kinase</keyword>
<dbReference type="OrthoDB" id="3217947at2"/>
<feature type="region of interest" description="Disordered" evidence="9">
    <location>
        <begin position="21"/>
        <end position="52"/>
    </location>
</feature>
<evidence type="ECO:0000256" key="10">
    <source>
        <dbReference type="SAM" id="Phobius"/>
    </source>
</evidence>
<dbReference type="PANTHER" id="PTHR24421">
    <property type="entry name" value="NITRATE/NITRITE SENSOR PROTEIN NARX-RELATED"/>
    <property type="match status" value="1"/>
</dbReference>
<protein>
    <recommendedName>
        <fullName evidence="2">histidine kinase</fullName>
        <ecNumber evidence="2">2.7.13.3</ecNumber>
    </recommendedName>
</protein>
<feature type="transmembrane region" description="Helical" evidence="10">
    <location>
        <begin position="62"/>
        <end position="82"/>
    </location>
</feature>
<dbReference type="InterPro" id="IPR011712">
    <property type="entry name" value="Sig_transdc_His_kin_sub3_dim/P"/>
</dbReference>
<keyword evidence="3" id="KW-0597">Phosphoprotein</keyword>
<sequence>MAPGTRGEGCLHAPVPGRRGQGWCDPRSGGACTTAPTAADGQDGDVPATASTAPGPAGPFRVTGYAVAQVLLFPLAIVLFVLTVVSAVLVVAWIGIPLLLVLLPVLRWIADLHRRMAARTLGSPVPAPYAPLPEGALAALRVRATDTATWRDLLWLLWAMTGGFVLAVVVVVVFLAVVTFPVWFFGSPPVMRIRAAVDRAILTVGRTDRLEERVHALAESRADVVDHSAAELRRIERDLHDGPQARLAAAALSLGLAEDLFETDPVTARRLIGEARATTSTALVELRDVVRGIHPPVLADRGLNGAVRALAIDMAMPVEVESAVPRLPAPVESAVYFVVAECLANVGKHAAADSVHLSLHHDGRVLAGSVADDGRGGADPRRGSGLQGIATRLAAFDGTMAVSSPPGGPTVVRWEVPCPPLASSSPRTMPSSAPA</sequence>
<dbReference type="PANTHER" id="PTHR24421:SF10">
    <property type="entry name" value="NITRATE_NITRITE SENSOR PROTEIN NARQ"/>
    <property type="match status" value="1"/>
</dbReference>
<comment type="catalytic activity">
    <reaction evidence="1">
        <text>ATP + protein L-histidine = ADP + protein N-phospho-L-histidine.</text>
        <dbReference type="EC" id="2.7.13.3"/>
    </reaction>
</comment>
<organism evidence="13 14">
    <name type="scientific">Nocardioides caeni</name>
    <dbReference type="NCBI Taxonomy" id="574700"/>
    <lineage>
        <taxon>Bacteria</taxon>
        <taxon>Bacillati</taxon>
        <taxon>Actinomycetota</taxon>
        <taxon>Actinomycetes</taxon>
        <taxon>Propionibacteriales</taxon>
        <taxon>Nocardioidaceae</taxon>
        <taxon>Nocardioides</taxon>
    </lineage>
</organism>
<keyword evidence="7" id="KW-0067">ATP-binding</keyword>
<evidence type="ECO:0000256" key="7">
    <source>
        <dbReference type="ARBA" id="ARBA00022840"/>
    </source>
</evidence>
<dbReference type="GO" id="GO:0016020">
    <property type="term" value="C:membrane"/>
    <property type="evidence" value="ECO:0007669"/>
    <property type="project" value="InterPro"/>
</dbReference>
<evidence type="ECO:0000313" key="13">
    <source>
        <dbReference type="EMBL" id="THV10547.1"/>
    </source>
</evidence>
<dbReference type="InterPro" id="IPR050482">
    <property type="entry name" value="Sensor_HK_TwoCompSys"/>
</dbReference>
<feature type="domain" description="Putative sensor" evidence="12">
    <location>
        <begin position="73"/>
        <end position="198"/>
    </location>
</feature>
<evidence type="ECO:0000256" key="2">
    <source>
        <dbReference type="ARBA" id="ARBA00012438"/>
    </source>
</evidence>
<accession>A0A4S8N3F8</accession>
<evidence type="ECO:0000256" key="5">
    <source>
        <dbReference type="ARBA" id="ARBA00022741"/>
    </source>
</evidence>
<feature type="domain" description="Signal transduction histidine kinase subgroup 3 dimerisation and phosphoacceptor" evidence="11">
    <location>
        <begin position="231"/>
        <end position="298"/>
    </location>
</feature>
<keyword evidence="10" id="KW-0812">Transmembrane</keyword>
<dbReference type="Pfam" id="PF07730">
    <property type="entry name" value="HisKA_3"/>
    <property type="match status" value="1"/>
</dbReference>
<keyword evidence="14" id="KW-1185">Reference proteome</keyword>
<evidence type="ECO:0000256" key="3">
    <source>
        <dbReference type="ARBA" id="ARBA00022553"/>
    </source>
</evidence>
<dbReference type="InterPro" id="IPR025828">
    <property type="entry name" value="Put_sensor_dom"/>
</dbReference>
<evidence type="ECO:0000256" key="9">
    <source>
        <dbReference type="SAM" id="MobiDB-lite"/>
    </source>
</evidence>
<dbReference type="EC" id="2.7.13.3" evidence="2"/>
<dbReference type="AlphaFoldDB" id="A0A4S8N3F8"/>
<keyword evidence="10" id="KW-0472">Membrane</keyword>
<dbReference type="EMBL" id="STGW01000010">
    <property type="protein sequence ID" value="THV10547.1"/>
    <property type="molecule type" value="Genomic_DNA"/>
</dbReference>
<dbReference type="CDD" id="cd16917">
    <property type="entry name" value="HATPase_UhpB-NarQ-NarX-like"/>
    <property type="match status" value="1"/>
</dbReference>
<feature type="transmembrane region" description="Helical" evidence="10">
    <location>
        <begin position="88"/>
        <end position="110"/>
    </location>
</feature>
<dbReference type="InterPro" id="IPR036890">
    <property type="entry name" value="HATPase_C_sf"/>
</dbReference>
<dbReference type="GO" id="GO:0000155">
    <property type="term" value="F:phosphorelay sensor kinase activity"/>
    <property type="evidence" value="ECO:0007669"/>
    <property type="project" value="InterPro"/>
</dbReference>
<evidence type="ECO:0000256" key="1">
    <source>
        <dbReference type="ARBA" id="ARBA00000085"/>
    </source>
</evidence>
<dbReference type="GO" id="GO:0046983">
    <property type="term" value="F:protein dimerization activity"/>
    <property type="evidence" value="ECO:0007669"/>
    <property type="project" value="InterPro"/>
</dbReference>
<evidence type="ECO:0000313" key="14">
    <source>
        <dbReference type="Proteomes" id="UP000307087"/>
    </source>
</evidence>
<dbReference type="SUPFAM" id="SSF55874">
    <property type="entry name" value="ATPase domain of HSP90 chaperone/DNA topoisomerase II/histidine kinase"/>
    <property type="match status" value="1"/>
</dbReference>
<comment type="caution">
    <text evidence="13">The sequence shown here is derived from an EMBL/GenBank/DDBJ whole genome shotgun (WGS) entry which is preliminary data.</text>
</comment>
<keyword evidence="5" id="KW-0547">Nucleotide-binding</keyword>
<dbReference type="Gene3D" id="1.20.5.1930">
    <property type="match status" value="1"/>
</dbReference>